<name>A0AAN1SFY1_TETHN</name>
<evidence type="ECO:0000313" key="3">
    <source>
        <dbReference type="Proteomes" id="UP000002663"/>
    </source>
</evidence>
<dbReference type="GeneID" id="64053480"/>
<dbReference type="SUPFAM" id="SSF47413">
    <property type="entry name" value="lambda repressor-like DNA-binding domains"/>
    <property type="match status" value="1"/>
</dbReference>
<dbReference type="KEGG" id="thl:TEH_05240"/>
<dbReference type="InterPro" id="IPR010982">
    <property type="entry name" value="Lambda_DNA-bd_dom_sf"/>
</dbReference>
<proteinExistence type="predicted"/>
<feature type="domain" description="HTH cro/C1-type" evidence="1">
    <location>
        <begin position="10"/>
        <end position="66"/>
    </location>
</feature>
<organism evidence="2 3">
    <name type="scientific">Tetragenococcus halophilus (strain DSM 20338 / JCM 20259 / NCIMB 9735 / NBRC 12172)</name>
    <name type="common">Pediococcus halophilus</name>
    <dbReference type="NCBI Taxonomy" id="945021"/>
    <lineage>
        <taxon>Bacteria</taxon>
        <taxon>Bacillati</taxon>
        <taxon>Bacillota</taxon>
        <taxon>Bacilli</taxon>
        <taxon>Lactobacillales</taxon>
        <taxon>Enterococcaceae</taxon>
        <taxon>Tetragenococcus</taxon>
    </lineage>
</organism>
<evidence type="ECO:0000259" key="1">
    <source>
        <dbReference type="PROSITE" id="PS50943"/>
    </source>
</evidence>
<accession>A0AAN1SFY1</accession>
<dbReference type="Proteomes" id="UP000002663">
    <property type="component" value="Chromosome"/>
</dbReference>
<evidence type="ECO:0000313" key="2">
    <source>
        <dbReference type="EMBL" id="BAK93851.1"/>
    </source>
</evidence>
<dbReference type="Pfam" id="PF13443">
    <property type="entry name" value="HTH_26"/>
    <property type="match status" value="1"/>
</dbReference>
<sequence length="76" mass="8576">MKVKKIVIHINELIEQENISLRELGRQADVQISALSPLASGKKQRIDLGHLKRIAEALDINDMNEIISIEDDEEDA</sequence>
<reference evidence="2 3" key="1">
    <citation type="submission" date="2011-01" db="EMBL/GenBank/DDBJ databases">
        <title>Whole genome sequence of Tetragenococcus halophilus NBRC 12172.</title>
        <authorList>
            <person name="Nakazawa H."/>
            <person name="Omata S."/>
            <person name="Koga C."/>
            <person name="Watanabe Y."/>
            <person name="Katano Y."/>
            <person name="Ito N."/>
            <person name="Tsukatani N."/>
            <person name="Ankai A."/>
            <person name="Oguchi A."/>
            <person name="Fukui S."/>
            <person name="Yashiro I."/>
            <person name="Kamata S."/>
            <person name="Hashimoto Y."/>
            <person name="Yamazaki J."/>
            <person name="Taguchi H."/>
            <person name="Tanaka A."/>
            <person name="Koyama T."/>
            <person name="Ichige A."/>
            <person name="Hanya Y."/>
            <person name="Tanikawa S."/>
            <person name="Yamazaki S."/>
            <person name="Fujita N."/>
        </authorList>
    </citation>
    <scope>NUCLEOTIDE SEQUENCE [LARGE SCALE GENOMIC DNA]</scope>
    <source>
        <strain evidence="3">DSM 20338 / JCM 20259 / NCIMB 9735 / NBRC 12172</strain>
    </source>
</reference>
<gene>
    <name evidence="2" type="ordered locus">TEH_05240</name>
</gene>
<dbReference type="GO" id="GO:0003677">
    <property type="term" value="F:DNA binding"/>
    <property type="evidence" value="ECO:0007669"/>
    <property type="project" value="UniProtKB-KW"/>
</dbReference>
<dbReference type="AlphaFoldDB" id="A0AAN1SFY1"/>
<dbReference type="Gene3D" id="1.10.260.40">
    <property type="entry name" value="lambda repressor-like DNA-binding domains"/>
    <property type="match status" value="1"/>
</dbReference>
<keyword evidence="2" id="KW-0238">DNA-binding</keyword>
<dbReference type="RefSeq" id="WP_014123920.1">
    <property type="nucleotide sequence ID" value="NC_016052.1"/>
</dbReference>
<dbReference type="PROSITE" id="PS50943">
    <property type="entry name" value="HTH_CROC1"/>
    <property type="match status" value="1"/>
</dbReference>
<protein>
    <submittedName>
        <fullName evidence="2">Xre family DNA-binding protein</fullName>
    </submittedName>
</protein>
<dbReference type="InterPro" id="IPR001387">
    <property type="entry name" value="Cro/C1-type_HTH"/>
</dbReference>
<dbReference type="EMBL" id="AP012046">
    <property type="protein sequence ID" value="BAK93851.1"/>
    <property type="molecule type" value="Genomic_DNA"/>
</dbReference>